<comment type="caution">
    <text evidence="2">The sequence shown here is derived from an EMBL/GenBank/DDBJ whole genome shotgun (WGS) entry which is preliminary data.</text>
</comment>
<reference evidence="2 3" key="1">
    <citation type="submission" date="2020-10" db="EMBL/GenBank/DDBJ databases">
        <title>Plant Genome Project.</title>
        <authorList>
            <person name="Zhang R.-G."/>
        </authorList>
    </citation>
    <scope>NUCLEOTIDE SEQUENCE [LARGE SCALE GENOMIC DNA]</scope>
    <source>
        <strain evidence="2">FAFU-HL-1</strain>
        <tissue evidence="2">Leaf</tissue>
    </source>
</reference>
<dbReference type="AlphaFoldDB" id="A0A835MVM8"/>
<dbReference type="EMBL" id="JADGMS010000006">
    <property type="protein sequence ID" value="KAF9680572.1"/>
    <property type="molecule type" value="Genomic_DNA"/>
</dbReference>
<dbReference type="Proteomes" id="UP000657918">
    <property type="component" value="Unassembled WGS sequence"/>
</dbReference>
<organism evidence="2 3">
    <name type="scientific">Salix dunnii</name>
    <dbReference type="NCBI Taxonomy" id="1413687"/>
    <lineage>
        <taxon>Eukaryota</taxon>
        <taxon>Viridiplantae</taxon>
        <taxon>Streptophyta</taxon>
        <taxon>Embryophyta</taxon>
        <taxon>Tracheophyta</taxon>
        <taxon>Spermatophyta</taxon>
        <taxon>Magnoliopsida</taxon>
        <taxon>eudicotyledons</taxon>
        <taxon>Gunneridae</taxon>
        <taxon>Pentapetalae</taxon>
        <taxon>rosids</taxon>
        <taxon>fabids</taxon>
        <taxon>Malpighiales</taxon>
        <taxon>Salicaceae</taxon>
        <taxon>Saliceae</taxon>
        <taxon>Salix</taxon>
    </lineage>
</organism>
<sequence>MGIRIASSHNAAEIEDRGGMEKFHIYAFLVLILFFFQGTRVMAARICVRGEPMADCTEQKCNDLCEKKYGGDPTLRGGARGHCVVAGTCSCTFECYPPAAKFH</sequence>
<evidence type="ECO:0000313" key="2">
    <source>
        <dbReference type="EMBL" id="KAF9680572.1"/>
    </source>
</evidence>
<proteinExistence type="predicted"/>
<accession>A0A835MVM8</accession>
<evidence type="ECO:0008006" key="4">
    <source>
        <dbReference type="Google" id="ProtNLM"/>
    </source>
</evidence>
<evidence type="ECO:0000313" key="3">
    <source>
        <dbReference type="Proteomes" id="UP000657918"/>
    </source>
</evidence>
<gene>
    <name evidence="2" type="ORF">SADUNF_Sadunf06G0135700</name>
</gene>
<protein>
    <recommendedName>
        <fullName evidence="4">Defensin-like protein</fullName>
    </recommendedName>
</protein>
<keyword evidence="1" id="KW-0472">Membrane</keyword>
<keyword evidence="3" id="KW-1185">Reference proteome</keyword>
<name>A0A835MVM8_9ROSI</name>
<feature type="transmembrane region" description="Helical" evidence="1">
    <location>
        <begin position="23"/>
        <end position="43"/>
    </location>
</feature>
<keyword evidence="1" id="KW-0812">Transmembrane</keyword>
<keyword evidence="1" id="KW-1133">Transmembrane helix</keyword>
<evidence type="ECO:0000256" key="1">
    <source>
        <dbReference type="SAM" id="Phobius"/>
    </source>
</evidence>